<sequence>MKKFLSIIILGLATFALLGCASGKLETETSSTSSTEQSSSTASSSKTEASTTKSNVTYPASQSSQLADTTYLFNGVDIEVAKTIERYVVLTSTYDFETFTQEEADKRMAELKTLKVNGELAQDEQTLFTPLLEAIQSSSASAGSTKLVQLGIFKDTTAEPDPSGLYDSTYQVAVSLATEQDGEVVHETTMVAMVWTKDNLIQASYSLADLQEFVDAEELFNNLMTE</sequence>
<dbReference type="RefSeq" id="WP_212571507.1">
    <property type="nucleotide sequence ID" value="NZ_CP073084.1"/>
</dbReference>
<keyword evidence="2" id="KW-0732">Signal</keyword>
<feature type="compositionally biased region" description="Low complexity" evidence="1">
    <location>
        <begin position="28"/>
        <end position="54"/>
    </location>
</feature>
<evidence type="ECO:0000256" key="1">
    <source>
        <dbReference type="SAM" id="MobiDB-lite"/>
    </source>
</evidence>
<evidence type="ECO:0000313" key="4">
    <source>
        <dbReference type="Proteomes" id="UP000677616"/>
    </source>
</evidence>
<evidence type="ECO:0000256" key="2">
    <source>
        <dbReference type="SAM" id="SignalP"/>
    </source>
</evidence>
<gene>
    <name evidence="3" type="ORF">INT76_01700</name>
</gene>
<feature type="chain" id="PRO_5047506731" description="Lipoprotein" evidence="2">
    <location>
        <begin position="22"/>
        <end position="226"/>
    </location>
</feature>
<keyword evidence="4" id="KW-1185">Reference proteome</keyword>
<accession>A0ABX7YLB2</accession>
<evidence type="ECO:0000313" key="3">
    <source>
        <dbReference type="EMBL" id="QUE54631.1"/>
    </source>
</evidence>
<dbReference type="Proteomes" id="UP000677616">
    <property type="component" value="Chromosome"/>
</dbReference>
<evidence type="ECO:0008006" key="5">
    <source>
        <dbReference type="Google" id="ProtNLM"/>
    </source>
</evidence>
<name>A0ABX7YLB2_9STRE</name>
<dbReference type="EMBL" id="CP073084">
    <property type="protein sequence ID" value="QUE54631.1"/>
    <property type="molecule type" value="Genomic_DNA"/>
</dbReference>
<feature type="region of interest" description="Disordered" evidence="1">
    <location>
        <begin position="28"/>
        <end position="59"/>
    </location>
</feature>
<protein>
    <recommendedName>
        <fullName evidence="5">Lipoprotein</fullName>
    </recommendedName>
</protein>
<organism evidence="3 4">
    <name type="scientific">Streptococcus oriscaviae</name>
    <dbReference type="NCBI Taxonomy" id="2781599"/>
    <lineage>
        <taxon>Bacteria</taxon>
        <taxon>Bacillati</taxon>
        <taxon>Bacillota</taxon>
        <taxon>Bacilli</taxon>
        <taxon>Lactobacillales</taxon>
        <taxon>Streptococcaceae</taxon>
        <taxon>Streptococcus</taxon>
    </lineage>
</organism>
<reference evidence="3 4" key="1">
    <citation type="submission" date="2021-04" db="EMBL/GenBank/DDBJ databases">
        <title>Complete genome sequence of a novel Streptococcus species.</title>
        <authorList>
            <person name="Teng J.L.L."/>
        </authorList>
    </citation>
    <scope>NUCLEOTIDE SEQUENCE [LARGE SCALE GENOMIC DNA]</scope>
    <source>
        <strain evidence="3 4">HKU75</strain>
    </source>
</reference>
<proteinExistence type="predicted"/>
<feature type="signal peptide" evidence="2">
    <location>
        <begin position="1"/>
        <end position="21"/>
    </location>
</feature>
<dbReference type="PROSITE" id="PS51257">
    <property type="entry name" value="PROKAR_LIPOPROTEIN"/>
    <property type="match status" value="1"/>
</dbReference>